<evidence type="ECO:0000313" key="6">
    <source>
        <dbReference type="EMBL" id="OUD10198.1"/>
    </source>
</evidence>
<proteinExistence type="inferred from homology"/>
<keyword evidence="1" id="KW-0145">Chemotaxis</keyword>
<keyword evidence="3" id="KW-0807">Transducer</keyword>
<name>A0A251X1D8_9RHOB</name>
<feature type="domain" description="Methyl-accepting transducer" evidence="5">
    <location>
        <begin position="521"/>
        <end position="743"/>
    </location>
</feature>
<dbReference type="SUPFAM" id="SSF58104">
    <property type="entry name" value="Methyl-accepting chemotaxis protein (MCP) signaling domain"/>
    <property type="match status" value="1"/>
</dbReference>
<dbReference type="Gene3D" id="1.10.287.950">
    <property type="entry name" value="Methyl-accepting chemotaxis protein"/>
    <property type="match status" value="1"/>
</dbReference>
<feature type="region of interest" description="Disordered" evidence="4">
    <location>
        <begin position="540"/>
        <end position="568"/>
    </location>
</feature>
<dbReference type="CDD" id="cd17528">
    <property type="entry name" value="HAMP_III"/>
    <property type="match status" value="1"/>
</dbReference>
<dbReference type="SMART" id="SM00283">
    <property type="entry name" value="MA"/>
    <property type="match status" value="1"/>
</dbReference>
<dbReference type="PRINTS" id="PR00260">
    <property type="entry name" value="CHEMTRNSDUCR"/>
</dbReference>
<dbReference type="InterPro" id="IPR004090">
    <property type="entry name" value="Chemotax_Me-accpt_rcpt"/>
</dbReference>
<dbReference type="Pfam" id="PF18575">
    <property type="entry name" value="HAMP_N3"/>
    <property type="match status" value="3"/>
</dbReference>
<comment type="similarity">
    <text evidence="2">Belongs to the methyl-accepting chemotaxis (MCP) protein family.</text>
</comment>
<dbReference type="PANTHER" id="PTHR43531:SF11">
    <property type="entry name" value="METHYL-ACCEPTING CHEMOTAXIS PROTEIN 3"/>
    <property type="match status" value="1"/>
</dbReference>
<evidence type="ECO:0000256" key="1">
    <source>
        <dbReference type="ARBA" id="ARBA00022500"/>
    </source>
</evidence>
<dbReference type="PANTHER" id="PTHR43531">
    <property type="entry name" value="PROTEIN ICFG"/>
    <property type="match status" value="1"/>
</dbReference>
<dbReference type="Gene3D" id="1.20.120.1530">
    <property type="match status" value="3"/>
</dbReference>
<dbReference type="InterPro" id="IPR041395">
    <property type="entry name" value="McpB_HAMP_3rd"/>
</dbReference>
<dbReference type="GO" id="GO:0007165">
    <property type="term" value="P:signal transduction"/>
    <property type="evidence" value="ECO:0007669"/>
    <property type="project" value="UniProtKB-KW"/>
</dbReference>
<keyword evidence="7" id="KW-1185">Reference proteome</keyword>
<evidence type="ECO:0000256" key="3">
    <source>
        <dbReference type="PROSITE-ProRule" id="PRU00284"/>
    </source>
</evidence>
<evidence type="ECO:0000259" key="5">
    <source>
        <dbReference type="PROSITE" id="PS50111"/>
    </source>
</evidence>
<feature type="compositionally biased region" description="Low complexity" evidence="4">
    <location>
        <begin position="543"/>
        <end position="557"/>
    </location>
</feature>
<gene>
    <name evidence="6" type="ORF">BVC71_01390</name>
</gene>
<evidence type="ECO:0000256" key="4">
    <source>
        <dbReference type="SAM" id="MobiDB-lite"/>
    </source>
</evidence>
<evidence type="ECO:0000313" key="7">
    <source>
        <dbReference type="Proteomes" id="UP000194664"/>
    </source>
</evidence>
<evidence type="ECO:0000256" key="2">
    <source>
        <dbReference type="ARBA" id="ARBA00029447"/>
    </source>
</evidence>
<protein>
    <recommendedName>
        <fullName evidence="5">Methyl-accepting transducer domain-containing protein</fullName>
    </recommendedName>
</protein>
<dbReference type="CDD" id="cd11386">
    <property type="entry name" value="MCP_signal"/>
    <property type="match status" value="1"/>
</dbReference>
<feature type="compositionally biased region" description="Basic and acidic residues" evidence="4">
    <location>
        <begin position="815"/>
        <end position="826"/>
    </location>
</feature>
<dbReference type="AlphaFoldDB" id="A0A251X1D8"/>
<dbReference type="PROSITE" id="PS50111">
    <property type="entry name" value="CHEMOTAXIS_TRANSDUC_2"/>
    <property type="match status" value="1"/>
</dbReference>
<comment type="caution">
    <text evidence="6">The sequence shown here is derived from an EMBL/GenBank/DDBJ whole genome shotgun (WGS) entry which is preliminary data.</text>
</comment>
<dbReference type="Pfam" id="PF00015">
    <property type="entry name" value="MCPsignal"/>
    <property type="match status" value="1"/>
</dbReference>
<dbReference type="Proteomes" id="UP000194664">
    <property type="component" value="Unassembled WGS sequence"/>
</dbReference>
<feature type="region of interest" description="Disordered" evidence="4">
    <location>
        <begin position="807"/>
        <end position="826"/>
    </location>
</feature>
<dbReference type="EMBL" id="MSPP01000001">
    <property type="protein sequence ID" value="OUD10198.1"/>
    <property type="molecule type" value="Genomic_DNA"/>
</dbReference>
<dbReference type="GO" id="GO:0005886">
    <property type="term" value="C:plasma membrane"/>
    <property type="evidence" value="ECO:0007669"/>
    <property type="project" value="TreeGrafter"/>
</dbReference>
<dbReference type="InterPro" id="IPR004089">
    <property type="entry name" value="MCPsignal_dom"/>
</dbReference>
<dbReference type="GO" id="GO:0006935">
    <property type="term" value="P:chemotaxis"/>
    <property type="evidence" value="ECO:0007669"/>
    <property type="project" value="UniProtKB-KW"/>
</dbReference>
<organism evidence="6 7">
    <name type="scientific">Marivivens niveibacter</name>
    <dbReference type="NCBI Taxonomy" id="1930667"/>
    <lineage>
        <taxon>Bacteria</taxon>
        <taxon>Pseudomonadati</taxon>
        <taxon>Pseudomonadota</taxon>
        <taxon>Alphaproteobacteria</taxon>
        <taxon>Rhodobacterales</taxon>
        <taxon>Paracoccaceae</taxon>
        <taxon>Marivivens group</taxon>
        <taxon>Marivivens</taxon>
    </lineage>
</organism>
<dbReference type="Gene3D" id="3.30.450.20">
    <property type="entry name" value="PAS domain"/>
    <property type="match status" value="1"/>
</dbReference>
<reference evidence="6 7" key="1">
    <citation type="submission" date="2016-12" db="EMBL/GenBank/DDBJ databases">
        <title>The draft genome sequence of HSLHS2.</title>
        <authorList>
            <person name="Hu D."/>
            <person name="Wang L."/>
            <person name="Shao Z."/>
        </authorList>
    </citation>
    <scope>NUCLEOTIDE SEQUENCE [LARGE SCALE GENOMIC DNA]</scope>
    <source>
        <strain evidence="6">MCCC 1A06712</strain>
    </source>
</reference>
<accession>A0A251X1D8</accession>
<sequence>MNKDAQAVIGGLDSAQMLDMMGTPVTIADKDMVIRYANEAAVDMFKKMEGDIRNDLPNFRASKIVGTCVDDFHKDPSHQRGMVGGLDGRYDGALSVGGHHFDFIAVPRFDENGDLQAVIVEWSDQTDAKNATSEAFRMVEEIEKMSNAHDAGDIDVVCDEAAFSGEFAKALHAVNYMVNQHIETKKKAIGFAVELGKGNYDAELETFPRKKVFINEAMENMRTILRDNAHNVDTLLTEIRQMAEAHDLGDIDHIVDTSKLSGTLADVGGRVNDMVNQHIETKKKAIGFAVELGKGNFDAELERFPRKKAFINDAMDDVKAVLQDNAKNVDALLGEIRNMAKSHDLGDIDVVVDTEKLTGTFEDVGRRVNDMVNQHIETKKKAIAFVLELANGNFDAELEQFPRQKAFINNAMEQVRGNFKNVVSSVEGIAQSLVDGNFDIDVNPSDFNGAFRDVINTMMSISTNFNEVIAEIERLSNGIVQGKLDTTVNTAEFRGSYGSIMRAFEAAFTSLNAAFGTITSQVKQITTTVEQMSQSSQALATNSQIQSSSVDEVSSSTEETESQVKSNATAASAARDLVVGASTVAADGKVKIGEMVTAMDGIRASSQDIAKIIKVIDEIAFQTNLLALNAAVEAARAGQHGRGFAVVAQEVRNLAGRSAKAARETSELIESASTRVQDGVRIADETSSAFTSIVEDIEKVRTLVGDIATASDEQSRGVAQINVAVSEIAKSALATSQQADELAASAAQMQSATESMRNEVNRFDLRSTVSSMPSMPGLDGVSPEMMAQIQQMLAAQGNANMAPMAPARTGTMNRNSDRDERGFGNF</sequence>
<dbReference type="GO" id="GO:0004888">
    <property type="term" value="F:transmembrane signaling receptor activity"/>
    <property type="evidence" value="ECO:0007669"/>
    <property type="project" value="InterPro"/>
</dbReference>
<dbReference type="InterPro" id="IPR051310">
    <property type="entry name" value="MCP_chemotaxis"/>
</dbReference>